<dbReference type="RefSeq" id="WP_035451103.1">
    <property type="nucleotide sequence ID" value="NZ_AZGA01000020.1"/>
</dbReference>
<gene>
    <name evidence="3" type="ORF">FC83_GL001942</name>
</gene>
<reference evidence="3 4" key="1">
    <citation type="journal article" date="2015" name="Genome Announc.">
        <title>Expanding the biotechnology potential of lactobacilli through comparative genomics of 213 strains and associated genera.</title>
        <authorList>
            <person name="Sun Z."/>
            <person name="Harris H.M."/>
            <person name="McCann A."/>
            <person name="Guo C."/>
            <person name="Argimon S."/>
            <person name="Zhang W."/>
            <person name="Yang X."/>
            <person name="Jeffery I.B."/>
            <person name="Cooney J.C."/>
            <person name="Kagawa T.F."/>
            <person name="Liu W."/>
            <person name="Song Y."/>
            <person name="Salvetti E."/>
            <person name="Wrobel A."/>
            <person name="Rasinkangas P."/>
            <person name="Parkhill J."/>
            <person name="Rea M.C."/>
            <person name="O'Sullivan O."/>
            <person name="Ritari J."/>
            <person name="Douillard F.P."/>
            <person name="Paul Ross R."/>
            <person name="Yang R."/>
            <person name="Briner A.E."/>
            <person name="Felis G.E."/>
            <person name="de Vos W.M."/>
            <person name="Barrangou R."/>
            <person name="Klaenhammer T.R."/>
            <person name="Caufield P.W."/>
            <person name="Cui Y."/>
            <person name="Zhang H."/>
            <person name="O'Toole P.W."/>
        </authorList>
    </citation>
    <scope>NUCLEOTIDE SEQUENCE [LARGE SCALE GENOMIC DNA]</scope>
    <source>
        <strain evidence="3 4">DSM 18527</strain>
    </source>
</reference>
<accession>X0PD40</accession>
<dbReference type="STRING" id="1423734.FC83_GL001942"/>
<feature type="coiled-coil region" evidence="1">
    <location>
        <begin position="128"/>
        <end position="162"/>
    </location>
</feature>
<protein>
    <recommendedName>
        <fullName evidence="5">HTH merR-type domain-containing protein</fullName>
    </recommendedName>
</protein>
<feature type="compositionally biased region" description="Polar residues" evidence="2">
    <location>
        <begin position="189"/>
        <end position="198"/>
    </location>
</feature>
<keyword evidence="1" id="KW-0175">Coiled coil</keyword>
<comment type="caution">
    <text evidence="3">The sequence shown here is derived from an EMBL/GenBank/DDBJ whole genome shotgun (WGS) entry which is preliminary data.</text>
</comment>
<evidence type="ECO:0000256" key="2">
    <source>
        <dbReference type="SAM" id="MobiDB-lite"/>
    </source>
</evidence>
<organism evidence="3 4">
    <name type="scientific">Agrilactobacillus composti DSM 18527 = JCM 14202</name>
    <dbReference type="NCBI Taxonomy" id="1423734"/>
    <lineage>
        <taxon>Bacteria</taxon>
        <taxon>Bacillati</taxon>
        <taxon>Bacillota</taxon>
        <taxon>Bacilli</taxon>
        <taxon>Lactobacillales</taxon>
        <taxon>Lactobacillaceae</taxon>
        <taxon>Agrilactobacillus</taxon>
    </lineage>
</organism>
<dbReference type="Proteomes" id="UP000051236">
    <property type="component" value="Unassembled WGS sequence"/>
</dbReference>
<dbReference type="AlphaFoldDB" id="X0PD40"/>
<keyword evidence="4" id="KW-1185">Reference proteome</keyword>
<name>X0PD40_9LACO</name>
<dbReference type="Gene3D" id="1.10.1660.10">
    <property type="match status" value="1"/>
</dbReference>
<dbReference type="EMBL" id="AZGA01000020">
    <property type="protein sequence ID" value="KRM34805.1"/>
    <property type="molecule type" value="Genomic_DNA"/>
</dbReference>
<feature type="compositionally biased region" description="Acidic residues" evidence="2">
    <location>
        <begin position="214"/>
        <end position="229"/>
    </location>
</feature>
<dbReference type="OrthoDB" id="2157217at2"/>
<evidence type="ECO:0000313" key="4">
    <source>
        <dbReference type="Proteomes" id="UP000051236"/>
    </source>
</evidence>
<feature type="region of interest" description="Disordered" evidence="2">
    <location>
        <begin position="171"/>
        <end position="249"/>
    </location>
</feature>
<sequence length="266" mass="29415">MAGDHGFQEYKTPGQAAEMIGVSVPTLRKYSLMIEKATSEAYFERNQQNARLYTQQNIDQLKQLVELSKNPDQTLSDVITQLYAMTTDGRTEQHTTADGTPKEAVLTKLPNQSQSQELAPVEQFMQVLTNMQDTVTQQKETIDNLQTQMRLIQQQNSAILDKLNRNGLSAPQQTTAAKSPVQDAGDTLKPSNSTGSSQDDTDAATKAAATPLDDLTEAEIAAAEDEAEAQSESAAKGYTKPRTLADMQLDEEPKVKRHWWQRLLGQ</sequence>
<dbReference type="eggNOG" id="ENOG5033CQY">
    <property type="taxonomic scope" value="Bacteria"/>
</dbReference>
<dbReference type="SUPFAM" id="SSF46955">
    <property type="entry name" value="Putative DNA-binding domain"/>
    <property type="match status" value="1"/>
</dbReference>
<evidence type="ECO:0000313" key="3">
    <source>
        <dbReference type="EMBL" id="KRM34805.1"/>
    </source>
</evidence>
<evidence type="ECO:0000256" key="1">
    <source>
        <dbReference type="SAM" id="Coils"/>
    </source>
</evidence>
<proteinExistence type="predicted"/>
<evidence type="ECO:0008006" key="5">
    <source>
        <dbReference type="Google" id="ProtNLM"/>
    </source>
</evidence>
<feature type="compositionally biased region" description="Low complexity" evidence="2">
    <location>
        <begin position="204"/>
        <end position="213"/>
    </location>
</feature>
<dbReference type="InterPro" id="IPR009061">
    <property type="entry name" value="DNA-bd_dom_put_sf"/>
</dbReference>
<dbReference type="PATRIC" id="fig|1423734.3.peg.1965"/>